<name>X1TB32_9ZZZZ</name>
<evidence type="ECO:0000313" key="1">
    <source>
        <dbReference type="EMBL" id="GAI88576.1"/>
    </source>
</evidence>
<reference evidence="1" key="1">
    <citation type="journal article" date="2014" name="Front. Microbiol.">
        <title>High frequency of phylogenetically diverse reductive dehalogenase-homologous genes in deep subseafloor sedimentary metagenomes.</title>
        <authorList>
            <person name="Kawai M."/>
            <person name="Futagami T."/>
            <person name="Toyoda A."/>
            <person name="Takaki Y."/>
            <person name="Nishi S."/>
            <person name="Hori S."/>
            <person name="Arai W."/>
            <person name="Tsubouchi T."/>
            <person name="Morono Y."/>
            <person name="Uchiyama I."/>
            <person name="Ito T."/>
            <person name="Fujiyama A."/>
            <person name="Inagaki F."/>
            <person name="Takami H."/>
        </authorList>
    </citation>
    <scope>NUCLEOTIDE SEQUENCE</scope>
    <source>
        <strain evidence="1">Expedition CK06-06</strain>
    </source>
</reference>
<comment type="caution">
    <text evidence="1">The sequence shown here is derived from an EMBL/GenBank/DDBJ whole genome shotgun (WGS) entry which is preliminary data.</text>
</comment>
<gene>
    <name evidence="1" type="ORF">S12H4_39754</name>
</gene>
<organism evidence="1">
    <name type="scientific">marine sediment metagenome</name>
    <dbReference type="NCBI Taxonomy" id="412755"/>
    <lineage>
        <taxon>unclassified sequences</taxon>
        <taxon>metagenomes</taxon>
        <taxon>ecological metagenomes</taxon>
    </lineage>
</organism>
<accession>X1TB32</accession>
<dbReference type="AlphaFoldDB" id="X1TB32"/>
<proteinExistence type="predicted"/>
<dbReference type="EMBL" id="BARW01024061">
    <property type="protein sequence ID" value="GAI88576.1"/>
    <property type="molecule type" value="Genomic_DNA"/>
</dbReference>
<protein>
    <submittedName>
        <fullName evidence="1">Uncharacterized protein</fullName>
    </submittedName>
</protein>
<sequence>MELNQNQTYVLNKLSASLEAHGFTVEKTEQPNRINLSIPKRYKTSIEPFPLYLNIRNHIYE</sequence>